<keyword evidence="10" id="KW-1185">Reference proteome</keyword>
<feature type="transmembrane region" description="Helical" evidence="7">
    <location>
        <begin position="112"/>
        <end position="137"/>
    </location>
</feature>
<dbReference type="Pfam" id="PF00083">
    <property type="entry name" value="Sugar_tr"/>
    <property type="match status" value="1"/>
</dbReference>
<evidence type="ECO:0000259" key="8">
    <source>
        <dbReference type="PROSITE" id="PS50850"/>
    </source>
</evidence>
<dbReference type="InterPro" id="IPR050360">
    <property type="entry name" value="MFS_Sugar_Transporters"/>
</dbReference>
<evidence type="ECO:0000313" key="9">
    <source>
        <dbReference type="EMBL" id="KAH7141827.1"/>
    </source>
</evidence>
<comment type="caution">
    <text evidence="9">The sequence shown here is derived from an EMBL/GenBank/DDBJ whole genome shotgun (WGS) entry which is preliminary data.</text>
</comment>
<comment type="similarity">
    <text evidence="2">Belongs to the major facilitator superfamily. Sugar transporter (TC 2.A.1.1) family.</text>
</comment>
<dbReference type="EMBL" id="JAGMUV010000010">
    <property type="protein sequence ID" value="KAH7141827.1"/>
    <property type="molecule type" value="Genomic_DNA"/>
</dbReference>
<feature type="transmembrane region" description="Helical" evidence="7">
    <location>
        <begin position="423"/>
        <end position="443"/>
    </location>
</feature>
<dbReference type="GO" id="GO:0016020">
    <property type="term" value="C:membrane"/>
    <property type="evidence" value="ECO:0007669"/>
    <property type="project" value="UniProtKB-SubCell"/>
</dbReference>
<dbReference type="PROSITE" id="PS00217">
    <property type="entry name" value="SUGAR_TRANSPORT_2"/>
    <property type="match status" value="1"/>
</dbReference>
<feature type="transmembrane region" description="Helical" evidence="7">
    <location>
        <begin position="232"/>
        <end position="255"/>
    </location>
</feature>
<feature type="domain" description="Major facilitator superfamily (MFS) profile" evidence="8">
    <location>
        <begin position="69"/>
        <end position="511"/>
    </location>
</feature>
<dbReference type="Proteomes" id="UP000738349">
    <property type="component" value="Unassembled WGS sequence"/>
</dbReference>
<dbReference type="FunFam" id="1.20.1250.20:FF:000078">
    <property type="entry name" value="MFS maltose transporter, putative"/>
    <property type="match status" value="1"/>
</dbReference>
<comment type="subcellular location">
    <subcellularLocation>
        <location evidence="1">Membrane</location>
        <topology evidence="1">Multi-pass membrane protein</topology>
    </subcellularLocation>
</comment>
<dbReference type="Gene3D" id="1.20.1250.20">
    <property type="entry name" value="MFS general substrate transporter like domains"/>
    <property type="match status" value="1"/>
</dbReference>
<keyword evidence="3 7" id="KW-0812">Transmembrane</keyword>
<feature type="transmembrane region" description="Helical" evidence="7">
    <location>
        <begin position="203"/>
        <end position="226"/>
    </location>
</feature>
<evidence type="ECO:0000256" key="1">
    <source>
        <dbReference type="ARBA" id="ARBA00004141"/>
    </source>
</evidence>
<dbReference type="InterPro" id="IPR020846">
    <property type="entry name" value="MFS_dom"/>
</dbReference>
<keyword evidence="5 7" id="KW-0472">Membrane</keyword>
<feature type="transmembrane region" description="Helical" evidence="7">
    <location>
        <begin position="321"/>
        <end position="350"/>
    </location>
</feature>
<feature type="transmembrane region" description="Helical" evidence="7">
    <location>
        <begin position="482"/>
        <end position="507"/>
    </location>
</feature>
<dbReference type="InterPro" id="IPR005828">
    <property type="entry name" value="MFS_sugar_transport-like"/>
</dbReference>
<evidence type="ECO:0000256" key="6">
    <source>
        <dbReference type="SAM" id="MobiDB-lite"/>
    </source>
</evidence>
<sequence>MAFPHEDNLPKSSCSDQNRAKTAAPEGPAVDDARSALDVGKVLTPQEVENINDKSFLQALKTWPFAALWSMVLSSTMIMVAYGPAWIAQLFALPAFTMRFGFEYDGVYTISAGWQSTLSACSMVGQIIGATSIAILMDKYGRKPSFIFALFLISGCEFVQFFSTSLTVLLVGTILVGVSLGCFGVLCLTYAMEVVPLRLRGALGGLYSLGIITGPLLSAAVAQAVVNMTSVWAYRIGYAVHWVWPVVLLPLSIFLPESPVWLTRRGRLAEAEAALARLAITGYDVGPDLARMVAVDQQELLYAQSTSYIEIFKGVNRRRTVIACVCYATIALTGNTLVNSGAYFLILAGIDANTSFYWALGSALLALIGAFCGLYILAAWDRRPVYIWSQAIGGLVLILVGFVQLEASYWERVNGPFGQAALFAAWNFVYGAFIGPISTVIMGEVPNNALRPKTVAFATMVQVVLVVLTLVINPYLMNPGFAFLQGYIGFIAGAIGMLCTIWIYFYVPETALTIERLELLFEAEIDARHFRSYDVAQLDGPDAVPAGHEADMKCKA</sequence>
<reference evidence="9" key="1">
    <citation type="journal article" date="2021" name="Nat. Commun.">
        <title>Genetic determinants of endophytism in the Arabidopsis root mycobiome.</title>
        <authorList>
            <person name="Mesny F."/>
            <person name="Miyauchi S."/>
            <person name="Thiergart T."/>
            <person name="Pickel B."/>
            <person name="Atanasova L."/>
            <person name="Karlsson M."/>
            <person name="Huettel B."/>
            <person name="Barry K.W."/>
            <person name="Haridas S."/>
            <person name="Chen C."/>
            <person name="Bauer D."/>
            <person name="Andreopoulos W."/>
            <person name="Pangilinan J."/>
            <person name="LaButti K."/>
            <person name="Riley R."/>
            <person name="Lipzen A."/>
            <person name="Clum A."/>
            <person name="Drula E."/>
            <person name="Henrissat B."/>
            <person name="Kohler A."/>
            <person name="Grigoriev I.V."/>
            <person name="Martin F.M."/>
            <person name="Hacquard S."/>
        </authorList>
    </citation>
    <scope>NUCLEOTIDE SEQUENCE</scope>
    <source>
        <strain evidence="9">MPI-CAGE-AT-0147</strain>
    </source>
</reference>
<proteinExistence type="inferred from homology"/>
<dbReference type="PANTHER" id="PTHR48022">
    <property type="entry name" value="PLASTIDIC GLUCOSE TRANSPORTER 4"/>
    <property type="match status" value="1"/>
</dbReference>
<evidence type="ECO:0000256" key="3">
    <source>
        <dbReference type="ARBA" id="ARBA00022692"/>
    </source>
</evidence>
<evidence type="ECO:0000256" key="7">
    <source>
        <dbReference type="SAM" id="Phobius"/>
    </source>
</evidence>
<dbReference type="OrthoDB" id="5061285at2759"/>
<feature type="region of interest" description="Disordered" evidence="6">
    <location>
        <begin position="1"/>
        <end position="30"/>
    </location>
</feature>
<evidence type="ECO:0000256" key="4">
    <source>
        <dbReference type="ARBA" id="ARBA00022989"/>
    </source>
</evidence>
<name>A0A9P9EQX3_9HYPO</name>
<gene>
    <name evidence="9" type="ORF">EDB81DRAFT_899132</name>
</gene>
<feature type="transmembrane region" description="Helical" evidence="7">
    <location>
        <begin position="356"/>
        <end position="378"/>
    </location>
</feature>
<dbReference type="SUPFAM" id="SSF103473">
    <property type="entry name" value="MFS general substrate transporter"/>
    <property type="match status" value="1"/>
</dbReference>
<dbReference type="AlphaFoldDB" id="A0A9P9EQX3"/>
<protein>
    <submittedName>
        <fullName evidence="9">General substrate transporter</fullName>
    </submittedName>
</protein>
<dbReference type="GO" id="GO:0005351">
    <property type="term" value="F:carbohydrate:proton symporter activity"/>
    <property type="evidence" value="ECO:0007669"/>
    <property type="project" value="TreeGrafter"/>
</dbReference>
<feature type="transmembrane region" description="Helical" evidence="7">
    <location>
        <begin position="455"/>
        <end position="476"/>
    </location>
</feature>
<organism evidence="9 10">
    <name type="scientific">Dactylonectria macrodidyma</name>
    <dbReference type="NCBI Taxonomy" id="307937"/>
    <lineage>
        <taxon>Eukaryota</taxon>
        <taxon>Fungi</taxon>
        <taxon>Dikarya</taxon>
        <taxon>Ascomycota</taxon>
        <taxon>Pezizomycotina</taxon>
        <taxon>Sordariomycetes</taxon>
        <taxon>Hypocreomycetidae</taxon>
        <taxon>Hypocreales</taxon>
        <taxon>Nectriaceae</taxon>
        <taxon>Dactylonectria</taxon>
    </lineage>
</organism>
<accession>A0A9P9EQX3</accession>
<feature type="transmembrane region" description="Helical" evidence="7">
    <location>
        <begin position="144"/>
        <end position="162"/>
    </location>
</feature>
<dbReference type="PROSITE" id="PS00216">
    <property type="entry name" value="SUGAR_TRANSPORT_1"/>
    <property type="match status" value="1"/>
</dbReference>
<feature type="transmembrane region" description="Helical" evidence="7">
    <location>
        <begin position="168"/>
        <end position="191"/>
    </location>
</feature>
<evidence type="ECO:0000256" key="5">
    <source>
        <dbReference type="ARBA" id="ARBA00023136"/>
    </source>
</evidence>
<dbReference type="InterPro" id="IPR005829">
    <property type="entry name" value="Sugar_transporter_CS"/>
</dbReference>
<dbReference type="PROSITE" id="PS50850">
    <property type="entry name" value="MFS"/>
    <property type="match status" value="1"/>
</dbReference>
<dbReference type="InterPro" id="IPR036259">
    <property type="entry name" value="MFS_trans_sf"/>
</dbReference>
<dbReference type="PANTHER" id="PTHR48022:SF83">
    <property type="entry name" value="MAJOR FACILITATOR SUPERFAMILY (MFS) PROFILE DOMAIN-CONTAINING PROTEIN"/>
    <property type="match status" value="1"/>
</dbReference>
<feature type="transmembrane region" description="Helical" evidence="7">
    <location>
        <begin position="385"/>
        <end position="403"/>
    </location>
</feature>
<keyword evidence="4 7" id="KW-1133">Transmembrane helix</keyword>
<evidence type="ECO:0000256" key="2">
    <source>
        <dbReference type="ARBA" id="ARBA00010992"/>
    </source>
</evidence>
<evidence type="ECO:0000313" key="10">
    <source>
        <dbReference type="Proteomes" id="UP000738349"/>
    </source>
</evidence>
<feature type="transmembrane region" description="Helical" evidence="7">
    <location>
        <begin position="65"/>
        <end position="92"/>
    </location>
</feature>